<dbReference type="AlphaFoldDB" id="A0A7Y7US37"/>
<dbReference type="RefSeq" id="WP_156477677.1">
    <property type="nucleotide sequence ID" value="NZ_JABEOV010000018.1"/>
</dbReference>
<keyword evidence="4" id="KW-1185">Reference proteome</keyword>
<name>A0A7Y7US37_9SPHN</name>
<organism evidence="2 3">
    <name type="scientific">Sphingomonas sanguinis</name>
    <dbReference type="NCBI Taxonomy" id="33051"/>
    <lineage>
        <taxon>Bacteria</taxon>
        <taxon>Pseudomonadati</taxon>
        <taxon>Pseudomonadota</taxon>
        <taxon>Alphaproteobacteria</taxon>
        <taxon>Sphingomonadales</taxon>
        <taxon>Sphingomonadaceae</taxon>
        <taxon>Sphingomonas</taxon>
    </lineage>
</organism>
<evidence type="ECO:0000313" key="4">
    <source>
        <dbReference type="Proteomes" id="UP000557656"/>
    </source>
</evidence>
<reference evidence="3 4" key="1">
    <citation type="submission" date="2020-05" db="EMBL/GenBank/DDBJ databases">
        <title>Draft Genome Sequences of Sphingomonas sp. Isolated from the International Space Station.</title>
        <authorList>
            <person name="Bijlani S."/>
            <person name="Singh N.K."/>
            <person name="Mason C.E."/>
            <person name="Wang C.C."/>
            <person name="Venkateswaran K."/>
        </authorList>
    </citation>
    <scope>NUCLEOTIDE SEQUENCE [LARGE SCALE GENOMIC DNA]</scope>
    <source>
        <strain evidence="1 4">IIF7SW-B5</strain>
        <strain evidence="2">ISS-IIF7SWP</strain>
    </source>
</reference>
<proteinExistence type="predicted"/>
<accession>A0A7Y7US37</accession>
<protein>
    <submittedName>
        <fullName evidence="2">Uncharacterized protein</fullName>
    </submittedName>
</protein>
<dbReference type="EMBL" id="JABEOV010000018">
    <property type="protein sequence ID" value="NNG54366.1"/>
    <property type="molecule type" value="Genomic_DNA"/>
</dbReference>
<comment type="caution">
    <text evidence="2">The sequence shown here is derived from an EMBL/GenBank/DDBJ whole genome shotgun (WGS) entry which is preliminary data.</text>
</comment>
<dbReference type="Proteomes" id="UP000557656">
    <property type="component" value="Unassembled WGS sequence"/>
</dbReference>
<sequence>MASEPPPSVGDVQDADAIWRMLPKAIKNLPGPIRYRAENALDGFARAKELFPLDREISSFRAITAAEEAASALIRSLQVRKYPDAEKINLWMHPHKAAVYFFLGAVRHEVFHHKPITMNVTLSADPPKLTIALPIRQFVELPPNMQDYEIVLADPLGMVGSRPGVAEGDYFDAAVQKVAGSRKVDRLIASEANGRNRILYAHDGGLPRSQATIEGIEIRERGAKLCIMLAIAFMQVDHHQGMALQCLRGFLKVIGRTDEQRLRSGRGEAGGANQRQG</sequence>
<dbReference type="EMBL" id="JABYQV010000007">
    <property type="protein sequence ID" value="NVP31558.1"/>
    <property type="molecule type" value="Genomic_DNA"/>
</dbReference>
<evidence type="ECO:0000313" key="1">
    <source>
        <dbReference type="EMBL" id="NNG54366.1"/>
    </source>
</evidence>
<dbReference type="GeneID" id="78488307"/>
<evidence type="ECO:0000313" key="3">
    <source>
        <dbReference type="Proteomes" id="UP000531581"/>
    </source>
</evidence>
<dbReference type="Proteomes" id="UP000531581">
    <property type="component" value="Unassembled WGS sequence"/>
</dbReference>
<evidence type="ECO:0000313" key="2">
    <source>
        <dbReference type="EMBL" id="NVP31558.1"/>
    </source>
</evidence>
<gene>
    <name evidence="1" type="ORF">HKX05_13480</name>
    <name evidence="2" type="ORF">HLV41_10935</name>
</gene>